<evidence type="ECO:0000313" key="3">
    <source>
        <dbReference type="Proteomes" id="UP000215914"/>
    </source>
</evidence>
<protein>
    <submittedName>
        <fullName evidence="2">Uncharacterized protein</fullName>
    </submittedName>
</protein>
<reference evidence="2" key="2">
    <citation type="submission" date="2020-06" db="EMBL/GenBank/DDBJ databases">
        <title>Helianthus annuus Genome sequencing and assembly Release 2.</title>
        <authorList>
            <person name="Gouzy J."/>
            <person name="Langlade N."/>
            <person name="Munos S."/>
        </authorList>
    </citation>
    <scope>NUCLEOTIDE SEQUENCE</scope>
    <source>
        <tissue evidence="2">Leaves</tissue>
    </source>
</reference>
<dbReference type="EMBL" id="MNCJ02000319">
    <property type="protein sequence ID" value="KAF5811046.1"/>
    <property type="molecule type" value="Genomic_DNA"/>
</dbReference>
<comment type="caution">
    <text evidence="2">The sequence shown here is derived from an EMBL/GenBank/DDBJ whole genome shotgun (WGS) entry which is preliminary data.</text>
</comment>
<dbReference type="Gramene" id="mRNA:HanXRQr2_Chr04g0176881">
    <property type="protein sequence ID" value="mRNA:HanXRQr2_Chr04g0176881"/>
    <property type="gene ID" value="HanXRQr2_Chr04g0176881"/>
</dbReference>
<sequence>MFSNCEVWHGEGRRRKSLEGTSISRSRHGEGRRRKSLEGTSISRSR</sequence>
<proteinExistence type="predicted"/>
<keyword evidence="3" id="KW-1185">Reference proteome</keyword>
<gene>
    <name evidence="2" type="ORF">HanXRQr2_Chr04g0176881</name>
</gene>
<evidence type="ECO:0000256" key="1">
    <source>
        <dbReference type="SAM" id="MobiDB-lite"/>
    </source>
</evidence>
<dbReference type="Proteomes" id="UP000215914">
    <property type="component" value="Unassembled WGS sequence"/>
</dbReference>
<name>A0A9K3J8Z0_HELAN</name>
<evidence type="ECO:0000313" key="2">
    <source>
        <dbReference type="EMBL" id="KAF5811046.1"/>
    </source>
</evidence>
<accession>A0A9K3J8Z0</accession>
<reference evidence="2" key="1">
    <citation type="journal article" date="2017" name="Nature">
        <title>The sunflower genome provides insights into oil metabolism, flowering and Asterid evolution.</title>
        <authorList>
            <person name="Badouin H."/>
            <person name="Gouzy J."/>
            <person name="Grassa C.J."/>
            <person name="Murat F."/>
            <person name="Staton S.E."/>
            <person name="Cottret L."/>
            <person name="Lelandais-Briere C."/>
            <person name="Owens G.L."/>
            <person name="Carrere S."/>
            <person name="Mayjonade B."/>
            <person name="Legrand L."/>
            <person name="Gill N."/>
            <person name="Kane N.C."/>
            <person name="Bowers J.E."/>
            <person name="Hubner S."/>
            <person name="Bellec A."/>
            <person name="Berard A."/>
            <person name="Berges H."/>
            <person name="Blanchet N."/>
            <person name="Boniface M.C."/>
            <person name="Brunel D."/>
            <person name="Catrice O."/>
            <person name="Chaidir N."/>
            <person name="Claudel C."/>
            <person name="Donnadieu C."/>
            <person name="Faraut T."/>
            <person name="Fievet G."/>
            <person name="Helmstetter N."/>
            <person name="King M."/>
            <person name="Knapp S.J."/>
            <person name="Lai Z."/>
            <person name="Le Paslier M.C."/>
            <person name="Lippi Y."/>
            <person name="Lorenzon L."/>
            <person name="Mandel J.R."/>
            <person name="Marage G."/>
            <person name="Marchand G."/>
            <person name="Marquand E."/>
            <person name="Bret-Mestries E."/>
            <person name="Morien E."/>
            <person name="Nambeesan S."/>
            <person name="Nguyen T."/>
            <person name="Pegot-Espagnet P."/>
            <person name="Pouilly N."/>
            <person name="Raftis F."/>
            <person name="Sallet E."/>
            <person name="Schiex T."/>
            <person name="Thomas J."/>
            <person name="Vandecasteele C."/>
            <person name="Vares D."/>
            <person name="Vear F."/>
            <person name="Vautrin S."/>
            <person name="Crespi M."/>
            <person name="Mangin B."/>
            <person name="Burke J.M."/>
            <person name="Salse J."/>
            <person name="Munos S."/>
            <person name="Vincourt P."/>
            <person name="Rieseberg L.H."/>
            <person name="Langlade N.B."/>
        </authorList>
    </citation>
    <scope>NUCLEOTIDE SEQUENCE</scope>
    <source>
        <tissue evidence="2">Leaves</tissue>
    </source>
</reference>
<dbReference type="AlphaFoldDB" id="A0A9K3J8Z0"/>
<feature type="region of interest" description="Disordered" evidence="1">
    <location>
        <begin position="1"/>
        <end position="46"/>
    </location>
</feature>
<organism evidence="2 3">
    <name type="scientific">Helianthus annuus</name>
    <name type="common">Common sunflower</name>
    <dbReference type="NCBI Taxonomy" id="4232"/>
    <lineage>
        <taxon>Eukaryota</taxon>
        <taxon>Viridiplantae</taxon>
        <taxon>Streptophyta</taxon>
        <taxon>Embryophyta</taxon>
        <taxon>Tracheophyta</taxon>
        <taxon>Spermatophyta</taxon>
        <taxon>Magnoliopsida</taxon>
        <taxon>eudicotyledons</taxon>
        <taxon>Gunneridae</taxon>
        <taxon>Pentapetalae</taxon>
        <taxon>asterids</taxon>
        <taxon>campanulids</taxon>
        <taxon>Asterales</taxon>
        <taxon>Asteraceae</taxon>
        <taxon>Asteroideae</taxon>
        <taxon>Heliantheae alliance</taxon>
        <taxon>Heliantheae</taxon>
        <taxon>Helianthus</taxon>
    </lineage>
</organism>